<feature type="compositionally biased region" description="Low complexity" evidence="1">
    <location>
        <begin position="11"/>
        <end position="24"/>
    </location>
</feature>
<dbReference type="RefSeq" id="WP_137308288.1">
    <property type="nucleotide sequence ID" value="NZ_SZNQ01000001.1"/>
</dbReference>
<dbReference type="AlphaFoldDB" id="A0A4U5WJV5"/>
<sequence>MTTNTHRSLMTAAGATGPAPAVRTPRGRAAQAIQGARAARAARATEKARATARAHAMALQERAAALLADTTPAQGRRDAAHLFGENSTHFVGENPIHLFGENSTHFVGENPIHLFGENPTGTAPTTPYGS</sequence>
<dbReference type="EMBL" id="SZNQ01000001">
    <property type="protein sequence ID" value="TKT02354.1"/>
    <property type="molecule type" value="Genomic_DNA"/>
</dbReference>
<gene>
    <name evidence="2" type="ORF">E4U91_21175</name>
</gene>
<reference evidence="2 3" key="1">
    <citation type="submission" date="2019-04" db="EMBL/GenBank/DDBJ databases">
        <title>Streptomyces lasaliensis sp. nov., an Actinomycete isolated from soil which produces the polyether antibiotic lasalocid.</title>
        <authorList>
            <person name="Erwin G."/>
            <person name="Haber C."/>
        </authorList>
    </citation>
    <scope>NUCLEOTIDE SEQUENCE [LARGE SCALE GENOMIC DNA]</scope>
    <source>
        <strain evidence="2 3">X-537</strain>
    </source>
</reference>
<keyword evidence="3" id="KW-1185">Reference proteome</keyword>
<protein>
    <submittedName>
        <fullName evidence="2">Uncharacterized protein</fullName>
    </submittedName>
</protein>
<name>A0A4U5WJV5_STRLS</name>
<proteinExistence type="predicted"/>
<evidence type="ECO:0000256" key="1">
    <source>
        <dbReference type="SAM" id="MobiDB-lite"/>
    </source>
</evidence>
<evidence type="ECO:0000313" key="3">
    <source>
        <dbReference type="Proteomes" id="UP000305929"/>
    </source>
</evidence>
<feature type="region of interest" description="Disordered" evidence="1">
    <location>
        <begin position="1"/>
        <end position="24"/>
    </location>
</feature>
<accession>A0A4U5WJV5</accession>
<dbReference type="Proteomes" id="UP000305929">
    <property type="component" value="Unassembled WGS sequence"/>
</dbReference>
<organism evidence="2 3">
    <name type="scientific">Streptomyces lasalocidi</name>
    <name type="common">Streptomyces lasaliensis</name>
    <dbReference type="NCBI Taxonomy" id="324833"/>
    <lineage>
        <taxon>Bacteria</taxon>
        <taxon>Bacillati</taxon>
        <taxon>Actinomycetota</taxon>
        <taxon>Actinomycetes</taxon>
        <taxon>Kitasatosporales</taxon>
        <taxon>Streptomycetaceae</taxon>
        <taxon>Streptomyces</taxon>
    </lineage>
</organism>
<comment type="caution">
    <text evidence="2">The sequence shown here is derived from an EMBL/GenBank/DDBJ whole genome shotgun (WGS) entry which is preliminary data.</text>
</comment>
<evidence type="ECO:0000313" key="2">
    <source>
        <dbReference type="EMBL" id="TKT02354.1"/>
    </source>
</evidence>